<proteinExistence type="predicted"/>
<dbReference type="GO" id="GO:0005634">
    <property type="term" value="C:nucleus"/>
    <property type="evidence" value="ECO:0007669"/>
    <property type="project" value="UniProtKB-SubCell"/>
</dbReference>
<dbReference type="SMART" id="SM00338">
    <property type="entry name" value="BRLZ"/>
    <property type="match status" value="1"/>
</dbReference>
<keyword evidence="2" id="KW-0805">Transcription regulation</keyword>
<dbReference type="PROSITE" id="PS00036">
    <property type="entry name" value="BZIP_BASIC"/>
    <property type="match status" value="1"/>
</dbReference>
<dbReference type="FunFam" id="1.20.5.170:FF:000086">
    <property type="entry name" value="Transcription factor VIP1"/>
    <property type="match status" value="1"/>
</dbReference>
<dbReference type="GO" id="GO:0045893">
    <property type="term" value="P:positive regulation of DNA-templated transcription"/>
    <property type="evidence" value="ECO:0007669"/>
    <property type="project" value="TreeGrafter"/>
</dbReference>
<dbReference type="Proteomes" id="UP000436088">
    <property type="component" value="Unassembled WGS sequence"/>
</dbReference>
<dbReference type="CDD" id="cd14703">
    <property type="entry name" value="bZIP_plant_RF2"/>
    <property type="match status" value="1"/>
</dbReference>
<evidence type="ECO:0000313" key="8">
    <source>
        <dbReference type="Proteomes" id="UP000436088"/>
    </source>
</evidence>
<name>A0A6A2YXI3_HIBSY</name>
<feature type="region of interest" description="Disordered" evidence="5">
    <location>
        <begin position="99"/>
        <end position="156"/>
    </location>
</feature>
<dbReference type="GO" id="GO:0003677">
    <property type="term" value="F:DNA binding"/>
    <property type="evidence" value="ECO:0007669"/>
    <property type="project" value="TreeGrafter"/>
</dbReference>
<keyword evidence="8" id="KW-1185">Reference proteome</keyword>
<feature type="compositionally biased region" description="Basic and acidic residues" evidence="5">
    <location>
        <begin position="120"/>
        <end position="139"/>
    </location>
</feature>
<dbReference type="InterPro" id="IPR044759">
    <property type="entry name" value="bZIP_RF2"/>
</dbReference>
<evidence type="ECO:0000259" key="6">
    <source>
        <dbReference type="PROSITE" id="PS50217"/>
    </source>
</evidence>
<dbReference type="InterPro" id="IPR052483">
    <property type="entry name" value="bZIP_transcription_regulators"/>
</dbReference>
<keyword evidence="3" id="KW-0804">Transcription</keyword>
<dbReference type="InterPro" id="IPR046347">
    <property type="entry name" value="bZIP_sf"/>
</dbReference>
<dbReference type="Gene3D" id="1.20.5.170">
    <property type="match status" value="1"/>
</dbReference>
<accession>A0A6A2YXI3</accession>
<sequence>MPTMANFISTTTTNDTNHHHHHDQPSWADEFLNFSSTRRVAHRRSISVDSVAFLDRPLEEETRGVIVNAMTTEPNMFDHLDDEQLKAMFTDDITFTVPPMTTVSSSSPSTPPTSDQNSNNDEKLTPGEVESSCKVHETQASEPPSTSNGGDHIIDPKRVKRILANRLSAQRSRVKKLQYISELERSVTALQSEVSALSPRVAFLDRQRLMLTVENSALKQRIAALAQDKIFKDAHQEALKREIERLTQVYQRQQSLKKMNVNPTPPLPQNGGPQLEGMDLFMCEQDIVENLPAFYQGRVCIDDLTFSPLPKRRGPRH</sequence>
<dbReference type="GO" id="GO:0003700">
    <property type="term" value="F:DNA-binding transcription factor activity"/>
    <property type="evidence" value="ECO:0007669"/>
    <property type="project" value="InterPro"/>
</dbReference>
<evidence type="ECO:0000256" key="5">
    <source>
        <dbReference type="SAM" id="MobiDB-lite"/>
    </source>
</evidence>
<comment type="subcellular location">
    <subcellularLocation>
        <location evidence="1">Nucleus</location>
    </subcellularLocation>
</comment>
<dbReference type="SUPFAM" id="SSF57959">
    <property type="entry name" value="Leucine zipper domain"/>
    <property type="match status" value="1"/>
</dbReference>
<feature type="domain" description="BZIP" evidence="6">
    <location>
        <begin position="155"/>
        <end position="218"/>
    </location>
</feature>
<organism evidence="7 8">
    <name type="scientific">Hibiscus syriacus</name>
    <name type="common">Rose of Sharon</name>
    <dbReference type="NCBI Taxonomy" id="106335"/>
    <lineage>
        <taxon>Eukaryota</taxon>
        <taxon>Viridiplantae</taxon>
        <taxon>Streptophyta</taxon>
        <taxon>Embryophyta</taxon>
        <taxon>Tracheophyta</taxon>
        <taxon>Spermatophyta</taxon>
        <taxon>Magnoliopsida</taxon>
        <taxon>eudicotyledons</taxon>
        <taxon>Gunneridae</taxon>
        <taxon>Pentapetalae</taxon>
        <taxon>rosids</taxon>
        <taxon>malvids</taxon>
        <taxon>Malvales</taxon>
        <taxon>Malvaceae</taxon>
        <taxon>Malvoideae</taxon>
        <taxon>Hibiscus</taxon>
    </lineage>
</organism>
<reference evidence="7" key="1">
    <citation type="submission" date="2019-09" db="EMBL/GenBank/DDBJ databases">
        <title>Draft genome information of white flower Hibiscus syriacus.</title>
        <authorList>
            <person name="Kim Y.-M."/>
        </authorList>
    </citation>
    <scope>NUCLEOTIDE SEQUENCE [LARGE SCALE GENOMIC DNA]</scope>
    <source>
        <strain evidence="7">YM2019G1</strain>
    </source>
</reference>
<keyword evidence="4" id="KW-0539">Nucleus</keyword>
<comment type="caution">
    <text evidence="7">The sequence shown here is derived from an EMBL/GenBank/DDBJ whole genome shotgun (WGS) entry which is preliminary data.</text>
</comment>
<dbReference type="InterPro" id="IPR004827">
    <property type="entry name" value="bZIP"/>
</dbReference>
<dbReference type="PANTHER" id="PTHR46391">
    <property type="entry name" value="BASIC LEUCINE ZIPPER 34"/>
    <property type="match status" value="1"/>
</dbReference>
<protein>
    <submittedName>
        <fullName evidence="7">Basic leucine zipper 61</fullName>
    </submittedName>
</protein>
<evidence type="ECO:0000256" key="4">
    <source>
        <dbReference type="ARBA" id="ARBA00023242"/>
    </source>
</evidence>
<gene>
    <name evidence="7" type="ORF">F3Y22_tig00111146pilonHSYRG00027</name>
</gene>
<feature type="region of interest" description="Disordered" evidence="5">
    <location>
        <begin position="1"/>
        <end position="22"/>
    </location>
</feature>
<evidence type="ECO:0000256" key="3">
    <source>
        <dbReference type="ARBA" id="ARBA00023163"/>
    </source>
</evidence>
<dbReference type="AlphaFoldDB" id="A0A6A2YXI3"/>
<evidence type="ECO:0000256" key="2">
    <source>
        <dbReference type="ARBA" id="ARBA00023015"/>
    </source>
</evidence>
<dbReference type="Pfam" id="PF00170">
    <property type="entry name" value="bZIP_1"/>
    <property type="match status" value="1"/>
</dbReference>
<feature type="compositionally biased region" description="Low complexity" evidence="5">
    <location>
        <begin position="99"/>
        <end position="114"/>
    </location>
</feature>
<feature type="compositionally biased region" description="Polar residues" evidence="5">
    <location>
        <begin position="140"/>
        <end position="149"/>
    </location>
</feature>
<dbReference type="PROSITE" id="PS50217">
    <property type="entry name" value="BZIP"/>
    <property type="match status" value="1"/>
</dbReference>
<evidence type="ECO:0000313" key="7">
    <source>
        <dbReference type="EMBL" id="KAE8684271.1"/>
    </source>
</evidence>
<evidence type="ECO:0000256" key="1">
    <source>
        <dbReference type="ARBA" id="ARBA00004123"/>
    </source>
</evidence>
<dbReference type="PANTHER" id="PTHR46391:SF35">
    <property type="entry name" value="BASIC LEUCINE ZIPPER 34-LIKE ISOFORM X1"/>
    <property type="match status" value="1"/>
</dbReference>
<dbReference type="EMBL" id="VEPZ02001246">
    <property type="protein sequence ID" value="KAE8684271.1"/>
    <property type="molecule type" value="Genomic_DNA"/>
</dbReference>